<keyword evidence="4" id="KW-1185">Reference proteome</keyword>
<gene>
    <name evidence="3" type="ORF">M0R45_010430</name>
</gene>
<comment type="caution">
    <text evidence="3">The sequence shown here is derived from an EMBL/GenBank/DDBJ whole genome shotgun (WGS) entry which is preliminary data.</text>
</comment>
<accession>A0AAW1Y7W8</accession>
<keyword evidence="2" id="KW-0732">Signal</keyword>
<reference evidence="3 4" key="1">
    <citation type="journal article" date="2023" name="G3 (Bethesda)">
        <title>A chromosome-length genome assembly and annotation of blackberry (Rubus argutus, cv. 'Hillquist').</title>
        <authorList>
            <person name="Bruna T."/>
            <person name="Aryal R."/>
            <person name="Dudchenko O."/>
            <person name="Sargent D.J."/>
            <person name="Mead D."/>
            <person name="Buti M."/>
            <person name="Cavallini A."/>
            <person name="Hytonen T."/>
            <person name="Andres J."/>
            <person name="Pham M."/>
            <person name="Weisz D."/>
            <person name="Mascagni F."/>
            <person name="Usai G."/>
            <person name="Natali L."/>
            <person name="Bassil N."/>
            <person name="Fernandez G.E."/>
            <person name="Lomsadze A."/>
            <person name="Armour M."/>
            <person name="Olukolu B."/>
            <person name="Poorten T."/>
            <person name="Britton C."/>
            <person name="Davik J."/>
            <person name="Ashrafi H."/>
            <person name="Aiden E.L."/>
            <person name="Borodovsky M."/>
            <person name="Worthington M."/>
        </authorList>
    </citation>
    <scope>NUCLEOTIDE SEQUENCE [LARGE SCALE GENOMIC DNA]</scope>
    <source>
        <strain evidence="3">PI 553951</strain>
    </source>
</reference>
<evidence type="ECO:0000256" key="2">
    <source>
        <dbReference type="SAM" id="SignalP"/>
    </source>
</evidence>
<name>A0AAW1Y7W8_RUBAR</name>
<sequence>MGLSFSLIRILMITLLIFSVSFLSMQSVHAVTAADPTPRKLAGRLSPPPPPQQAHEISPVAAASISISPVVA</sequence>
<evidence type="ECO:0000313" key="4">
    <source>
        <dbReference type="Proteomes" id="UP001457282"/>
    </source>
</evidence>
<feature type="signal peptide" evidence="2">
    <location>
        <begin position="1"/>
        <end position="30"/>
    </location>
</feature>
<dbReference type="AlphaFoldDB" id="A0AAW1Y7W8"/>
<evidence type="ECO:0000313" key="3">
    <source>
        <dbReference type="EMBL" id="KAK9944886.1"/>
    </source>
</evidence>
<evidence type="ECO:0008006" key="5">
    <source>
        <dbReference type="Google" id="ProtNLM"/>
    </source>
</evidence>
<proteinExistence type="predicted"/>
<feature type="chain" id="PRO_5043979816" description="Transmembrane protein" evidence="2">
    <location>
        <begin position="31"/>
        <end position="72"/>
    </location>
</feature>
<evidence type="ECO:0000256" key="1">
    <source>
        <dbReference type="SAM" id="MobiDB-lite"/>
    </source>
</evidence>
<dbReference type="Proteomes" id="UP001457282">
    <property type="component" value="Unassembled WGS sequence"/>
</dbReference>
<organism evidence="3 4">
    <name type="scientific">Rubus argutus</name>
    <name type="common">Southern blackberry</name>
    <dbReference type="NCBI Taxonomy" id="59490"/>
    <lineage>
        <taxon>Eukaryota</taxon>
        <taxon>Viridiplantae</taxon>
        <taxon>Streptophyta</taxon>
        <taxon>Embryophyta</taxon>
        <taxon>Tracheophyta</taxon>
        <taxon>Spermatophyta</taxon>
        <taxon>Magnoliopsida</taxon>
        <taxon>eudicotyledons</taxon>
        <taxon>Gunneridae</taxon>
        <taxon>Pentapetalae</taxon>
        <taxon>rosids</taxon>
        <taxon>fabids</taxon>
        <taxon>Rosales</taxon>
        <taxon>Rosaceae</taxon>
        <taxon>Rosoideae</taxon>
        <taxon>Rosoideae incertae sedis</taxon>
        <taxon>Rubus</taxon>
    </lineage>
</organism>
<dbReference type="EMBL" id="JBEDUW010000002">
    <property type="protein sequence ID" value="KAK9944886.1"/>
    <property type="molecule type" value="Genomic_DNA"/>
</dbReference>
<feature type="region of interest" description="Disordered" evidence="1">
    <location>
        <begin position="39"/>
        <end position="60"/>
    </location>
</feature>
<protein>
    <recommendedName>
        <fullName evidence="5">Transmembrane protein</fullName>
    </recommendedName>
</protein>